<reference evidence="1" key="2">
    <citation type="journal article" date="2015" name="Data Brief">
        <title>Shoot transcriptome of the giant reed, Arundo donax.</title>
        <authorList>
            <person name="Barrero R.A."/>
            <person name="Guerrero F.D."/>
            <person name="Moolhuijzen P."/>
            <person name="Goolsby J.A."/>
            <person name="Tidwell J."/>
            <person name="Bellgard S.E."/>
            <person name="Bellgard M.I."/>
        </authorList>
    </citation>
    <scope>NUCLEOTIDE SEQUENCE</scope>
    <source>
        <tissue evidence="1">Shoot tissue taken approximately 20 cm above the soil surface</tissue>
    </source>
</reference>
<protein>
    <submittedName>
        <fullName evidence="1">Uncharacterized protein</fullName>
    </submittedName>
</protein>
<organism evidence="1">
    <name type="scientific">Arundo donax</name>
    <name type="common">Giant reed</name>
    <name type="synonym">Donax arundinaceus</name>
    <dbReference type="NCBI Taxonomy" id="35708"/>
    <lineage>
        <taxon>Eukaryota</taxon>
        <taxon>Viridiplantae</taxon>
        <taxon>Streptophyta</taxon>
        <taxon>Embryophyta</taxon>
        <taxon>Tracheophyta</taxon>
        <taxon>Spermatophyta</taxon>
        <taxon>Magnoliopsida</taxon>
        <taxon>Liliopsida</taxon>
        <taxon>Poales</taxon>
        <taxon>Poaceae</taxon>
        <taxon>PACMAD clade</taxon>
        <taxon>Arundinoideae</taxon>
        <taxon>Arundineae</taxon>
        <taxon>Arundo</taxon>
    </lineage>
</organism>
<dbReference type="AlphaFoldDB" id="A0A0A9T7W4"/>
<reference evidence="1" key="1">
    <citation type="submission" date="2014-09" db="EMBL/GenBank/DDBJ databases">
        <authorList>
            <person name="Magalhaes I.L.F."/>
            <person name="Oliveira U."/>
            <person name="Santos F.R."/>
            <person name="Vidigal T.H.D.A."/>
            <person name="Brescovit A.D."/>
            <person name="Santos A.J."/>
        </authorList>
    </citation>
    <scope>NUCLEOTIDE SEQUENCE</scope>
    <source>
        <tissue evidence="1">Shoot tissue taken approximately 20 cm above the soil surface</tissue>
    </source>
</reference>
<name>A0A0A9T7W4_ARUDO</name>
<proteinExistence type="predicted"/>
<sequence length="67" mass="7785">MEQFLNVTMFNSCCYTFIVVIQFFVNSSRQAELMHGFDSARCNKNMDMPMFSQDTLCIWYAAPSPLL</sequence>
<dbReference type="EMBL" id="GBRH01227671">
    <property type="protein sequence ID" value="JAD70224.1"/>
    <property type="molecule type" value="Transcribed_RNA"/>
</dbReference>
<accession>A0A0A9T7W4</accession>
<evidence type="ECO:0000313" key="1">
    <source>
        <dbReference type="EMBL" id="JAD70224.1"/>
    </source>
</evidence>